<dbReference type="PANTHER" id="PTHR21538:SF23">
    <property type="entry name" value="ANILLIN"/>
    <property type="match status" value="1"/>
</dbReference>
<comment type="caution">
    <text evidence="5">The sequence shown here is derived from an EMBL/GenBank/DDBJ whole genome shotgun (WGS) entry which is preliminary data.</text>
</comment>
<dbReference type="CDD" id="cd01263">
    <property type="entry name" value="PH_anillin"/>
    <property type="match status" value="1"/>
</dbReference>
<dbReference type="InterPro" id="IPR011993">
    <property type="entry name" value="PH-like_dom_sf"/>
</dbReference>
<dbReference type="PANTHER" id="PTHR21538">
    <property type="entry name" value="ANILLIN/RHOTEKIN RTKN"/>
    <property type="match status" value="1"/>
</dbReference>
<feature type="region of interest" description="Disordered" evidence="3">
    <location>
        <begin position="133"/>
        <end position="180"/>
    </location>
</feature>
<feature type="compositionally biased region" description="Acidic residues" evidence="3">
    <location>
        <begin position="24"/>
        <end position="40"/>
    </location>
</feature>
<protein>
    <submittedName>
        <fullName evidence="5">Putative actin-binding protein anillin-like isoform X2</fullName>
    </submittedName>
</protein>
<keyword evidence="1 2" id="KW-0175">Coiled coil</keyword>
<organism evidence="5 6">
    <name type="scientific">Stichopus japonicus</name>
    <name type="common">Sea cucumber</name>
    <dbReference type="NCBI Taxonomy" id="307972"/>
    <lineage>
        <taxon>Eukaryota</taxon>
        <taxon>Metazoa</taxon>
        <taxon>Echinodermata</taxon>
        <taxon>Eleutherozoa</taxon>
        <taxon>Echinozoa</taxon>
        <taxon>Holothuroidea</taxon>
        <taxon>Aspidochirotacea</taxon>
        <taxon>Aspidochirotida</taxon>
        <taxon>Stichopodidae</taxon>
        <taxon>Apostichopus</taxon>
    </lineage>
</organism>
<feature type="compositionally biased region" description="Basic and acidic residues" evidence="3">
    <location>
        <begin position="56"/>
        <end position="72"/>
    </location>
</feature>
<sequence length="660" mass="74972">MCKMEEDISSITDDNETSGSKDDVGEEEEDADDEDDDESEVNLTDVLGDIDELIVEAEKAMKEEQEKARPPSEEPEQQEVGSQQGVCDVILAKAHWKLYFYGCFNLLVDLSLKPDTFGMFESLPKLRQFVKDQPPCRKVKTDRAGPSASSSRRERRPAPQPVNQQAKKNIMKNKSEQRKSEIELSLEANNPVMQRKLKNNPSRRLQLYTVPNDKLPQRFYLIPGWREAHVIEHLAQGHNILQEEVSRQQIILNQTSQALSLIASNESLRNTVEEIEAEKMMVISNQKRQACLSEIQYLKNAPIPEPVFTDDGEEVVPSKGHVLIKEIRLAFKTEYIMDLQSNKEMPSHYYFIVTRCGAQTTVTNLMNTRENLTGDCLKFPTEITINDLDGDFSIESLVYQLRSTVTRVEGMAERAQTQHALPVRHSRFGSLTPKKLLSNKSSSKKNKQNMKYFKATTQSSKSSHHGQGSSRPVRGSSFALVGSVRLSLASCGTTKFMLSRVPLTSPLEGSIHLCMSCQKNSSIVLKGFLTMFDEISGFGSWHRRWCVLAEGYVTCWKYPDDERKKPPIASIDLRECVSKEVAQISRILCARPNTFELVTQRPASRYEKDTLISTCNNSMLETKHMISADVKEERVEWIDALNRTLHDLRMWNKDAAVPRE</sequence>
<feature type="compositionally biased region" description="Low complexity" evidence="3">
    <location>
        <begin position="456"/>
        <end position="470"/>
    </location>
</feature>
<reference evidence="5 6" key="1">
    <citation type="journal article" date="2017" name="PLoS Biol.">
        <title>The sea cucumber genome provides insights into morphological evolution and visceral regeneration.</title>
        <authorList>
            <person name="Zhang X."/>
            <person name="Sun L."/>
            <person name="Yuan J."/>
            <person name="Sun Y."/>
            <person name="Gao Y."/>
            <person name="Zhang L."/>
            <person name="Li S."/>
            <person name="Dai H."/>
            <person name="Hamel J.F."/>
            <person name="Liu C."/>
            <person name="Yu Y."/>
            <person name="Liu S."/>
            <person name="Lin W."/>
            <person name="Guo K."/>
            <person name="Jin S."/>
            <person name="Xu P."/>
            <person name="Storey K.B."/>
            <person name="Huan P."/>
            <person name="Zhang T."/>
            <person name="Zhou Y."/>
            <person name="Zhang J."/>
            <person name="Lin C."/>
            <person name="Li X."/>
            <person name="Xing L."/>
            <person name="Huo D."/>
            <person name="Sun M."/>
            <person name="Wang L."/>
            <person name="Mercier A."/>
            <person name="Li F."/>
            <person name="Yang H."/>
            <person name="Xiang J."/>
        </authorList>
    </citation>
    <scope>NUCLEOTIDE SEQUENCE [LARGE SCALE GENOMIC DNA]</scope>
    <source>
        <strain evidence="5">Shaxun</strain>
        <tissue evidence="5">Muscle</tissue>
    </source>
</reference>
<evidence type="ECO:0000256" key="2">
    <source>
        <dbReference type="SAM" id="Coils"/>
    </source>
</evidence>
<dbReference type="GO" id="GO:0000281">
    <property type="term" value="P:mitotic cytokinesis"/>
    <property type="evidence" value="ECO:0007669"/>
    <property type="project" value="TreeGrafter"/>
</dbReference>
<evidence type="ECO:0000259" key="4">
    <source>
        <dbReference type="PROSITE" id="PS50003"/>
    </source>
</evidence>
<dbReference type="OrthoDB" id="5915976at2759"/>
<evidence type="ECO:0000256" key="3">
    <source>
        <dbReference type="SAM" id="MobiDB-lite"/>
    </source>
</evidence>
<dbReference type="EMBL" id="MRZV01000288">
    <property type="protein sequence ID" value="PIK53402.1"/>
    <property type="molecule type" value="Genomic_DNA"/>
</dbReference>
<feature type="region of interest" description="Disordered" evidence="3">
    <location>
        <begin position="1"/>
        <end position="83"/>
    </location>
</feature>
<keyword evidence="6" id="KW-1185">Reference proteome</keyword>
<feature type="region of interest" description="Disordered" evidence="3">
    <location>
        <begin position="455"/>
        <end position="474"/>
    </location>
</feature>
<dbReference type="AlphaFoldDB" id="A0A2G8KZL0"/>
<accession>A0A2G8KZL0</accession>
<dbReference type="SMART" id="SM00233">
    <property type="entry name" value="PH"/>
    <property type="match status" value="1"/>
</dbReference>
<dbReference type="InterPro" id="IPR037840">
    <property type="entry name" value="PH_Anillin"/>
</dbReference>
<dbReference type="Proteomes" id="UP000230750">
    <property type="component" value="Unassembled WGS sequence"/>
</dbReference>
<feature type="coiled-coil region" evidence="2">
    <location>
        <begin position="258"/>
        <end position="285"/>
    </location>
</feature>
<evidence type="ECO:0000256" key="1">
    <source>
        <dbReference type="ARBA" id="ARBA00023054"/>
    </source>
</evidence>
<dbReference type="InterPro" id="IPR012966">
    <property type="entry name" value="AHD"/>
</dbReference>
<evidence type="ECO:0000313" key="5">
    <source>
        <dbReference type="EMBL" id="PIK53402.1"/>
    </source>
</evidence>
<dbReference type="FunFam" id="2.30.29.30:FF:000111">
    <property type="entry name" value="anillin isoform X1"/>
    <property type="match status" value="1"/>
</dbReference>
<dbReference type="PROSITE" id="PS50003">
    <property type="entry name" value="PH_DOMAIN"/>
    <property type="match status" value="1"/>
</dbReference>
<dbReference type="InterPro" id="IPR001849">
    <property type="entry name" value="PH_domain"/>
</dbReference>
<dbReference type="GO" id="GO:0000915">
    <property type="term" value="P:actomyosin contractile ring assembly"/>
    <property type="evidence" value="ECO:0007669"/>
    <property type="project" value="TreeGrafter"/>
</dbReference>
<dbReference type="InterPro" id="IPR051364">
    <property type="entry name" value="Cytokinesis/Rho-signaling"/>
</dbReference>
<evidence type="ECO:0000313" key="6">
    <source>
        <dbReference type="Proteomes" id="UP000230750"/>
    </source>
</evidence>
<gene>
    <name evidence="5" type="ORF">BSL78_09684</name>
</gene>
<dbReference type="Pfam" id="PF00169">
    <property type="entry name" value="PH"/>
    <property type="match status" value="1"/>
</dbReference>
<dbReference type="Gene3D" id="2.30.29.30">
    <property type="entry name" value="Pleckstrin-homology domain (PH domain)/Phosphotyrosine-binding domain (PTB)"/>
    <property type="match status" value="1"/>
</dbReference>
<dbReference type="GO" id="GO:0031106">
    <property type="term" value="P:septin ring organization"/>
    <property type="evidence" value="ECO:0007669"/>
    <property type="project" value="TreeGrafter"/>
</dbReference>
<dbReference type="SUPFAM" id="SSF50729">
    <property type="entry name" value="PH domain-like"/>
    <property type="match status" value="1"/>
</dbReference>
<dbReference type="GO" id="GO:0005826">
    <property type="term" value="C:actomyosin contractile ring"/>
    <property type="evidence" value="ECO:0007669"/>
    <property type="project" value="TreeGrafter"/>
</dbReference>
<name>A0A2G8KZL0_STIJA</name>
<proteinExistence type="predicted"/>
<feature type="domain" description="PH" evidence="4">
    <location>
        <begin position="522"/>
        <end position="646"/>
    </location>
</feature>
<dbReference type="STRING" id="307972.A0A2G8KZL0"/>
<dbReference type="Pfam" id="PF08174">
    <property type="entry name" value="Anillin"/>
    <property type="match status" value="1"/>
</dbReference>